<dbReference type="AlphaFoldDB" id="A0A6A6XI35"/>
<feature type="region of interest" description="Disordered" evidence="1">
    <location>
        <begin position="251"/>
        <end position="279"/>
    </location>
</feature>
<keyword evidence="3" id="KW-1185">Reference proteome</keyword>
<reference evidence="2" key="1">
    <citation type="journal article" date="2020" name="Stud. Mycol.">
        <title>101 Dothideomycetes genomes: a test case for predicting lifestyles and emergence of pathogens.</title>
        <authorList>
            <person name="Haridas S."/>
            <person name="Albert R."/>
            <person name="Binder M."/>
            <person name="Bloem J."/>
            <person name="Labutti K."/>
            <person name="Salamov A."/>
            <person name="Andreopoulos B."/>
            <person name="Baker S."/>
            <person name="Barry K."/>
            <person name="Bills G."/>
            <person name="Bluhm B."/>
            <person name="Cannon C."/>
            <person name="Castanera R."/>
            <person name="Culley D."/>
            <person name="Daum C."/>
            <person name="Ezra D."/>
            <person name="Gonzalez J."/>
            <person name="Henrissat B."/>
            <person name="Kuo A."/>
            <person name="Liang C."/>
            <person name="Lipzen A."/>
            <person name="Lutzoni F."/>
            <person name="Magnuson J."/>
            <person name="Mondo S."/>
            <person name="Nolan M."/>
            <person name="Ohm R."/>
            <person name="Pangilinan J."/>
            <person name="Park H.-J."/>
            <person name="Ramirez L."/>
            <person name="Alfaro M."/>
            <person name="Sun H."/>
            <person name="Tritt A."/>
            <person name="Yoshinaga Y."/>
            <person name="Zwiers L.-H."/>
            <person name="Turgeon B."/>
            <person name="Goodwin S."/>
            <person name="Spatafora J."/>
            <person name="Crous P."/>
            <person name="Grigoriev I."/>
        </authorList>
    </citation>
    <scope>NUCLEOTIDE SEQUENCE</scope>
    <source>
        <strain evidence="2">CBS 109.77</strain>
    </source>
</reference>
<evidence type="ECO:0000313" key="3">
    <source>
        <dbReference type="Proteomes" id="UP000799757"/>
    </source>
</evidence>
<dbReference type="SUPFAM" id="SSF57997">
    <property type="entry name" value="Tropomyosin"/>
    <property type="match status" value="1"/>
</dbReference>
<evidence type="ECO:0000313" key="2">
    <source>
        <dbReference type="EMBL" id="KAF2796180.1"/>
    </source>
</evidence>
<dbReference type="OrthoDB" id="3693536at2759"/>
<feature type="region of interest" description="Disordered" evidence="1">
    <location>
        <begin position="320"/>
        <end position="357"/>
    </location>
</feature>
<accession>A0A6A6XI35</accession>
<proteinExistence type="predicted"/>
<dbReference type="EMBL" id="MU001837">
    <property type="protein sequence ID" value="KAF2796180.1"/>
    <property type="molecule type" value="Genomic_DNA"/>
</dbReference>
<organism evidence="2 3">
    <name type="scientific">Melanomma pulvis-pyrius CBS 109.77</name>
    <dbReference type="NCBI Taxonomy" id="1314802"/>
    <lineage>
        <taxon>Eukaryota</taxon>
        <taxon>Fungi</taxon>
        <taxon>Dikarya</taxon>
        <taxon>Ascomycota</taxon>
        <taxon>Pezizomycotina</taxon>
        <taxon>Dothideomycetes</taxon>
        <taxon>Pleosporomycetidae</taxon>
        <taxon>Pleosporales</taxon>
        <taxon>Melanommataceae</taxon>
        <taxon>Melanomma</taxon>
    </lineage>
</organism>
<sequence length="357" mass="40487">MATKSTVIRACSLQKFTAEFSFNQTVLETNVKAFNPEYHKEKPKTWPLITAEALRLADKKEYDGEKNLPTNVAYDETIIQIWLSKNLHAIWLQGCAGAEGPSKLLGFLGYPFTFETSGALREVQEMTESDYDKWVRCDFPEITNASAYPRCRRSSSDDKTVSPKIAFEQVMQRLAKSGGSPLSEIDRVERKLQLEMMRANAAETKTNANEEHFRGMLTEIMKQKILVEEHIGAIENQCKKETERVESLEQRLKTDSKRASEAEAKAQTLEAQSKTERARADIAEGEVKTLKQQLEQRDRQLARAQKETAEANQRIVEIWTRMKKTDTSEASPTGKRSAPGGDAEEERVLKRSKTVSM</sequence>
<evidence type="ECO:0000256" key="1">
    <source>
        <dbReference type="SAM" id="MobiDB-lite"/>
    </source>
</evidence>
<gene>
    <name evidence="2" type="ORF">K505DRAFT_373373</name>
</gene>
<dbReference type="Proteomes" id="UP000799757">
    <property type="component" value="Unassembled WGS sequence"/>
</dbReference>
<protein>
    <submittedName>
        <fullName evidence="2">Uncharacterized protein</fullName>
    </submittedName>
</protein>
<name>A0A6A6XI35_9PLEO</name>
<feature type="compositionally biased region" description="Basic and acidic residues" evidence="1">
    <location>
        <begin position="251"/>
        <end position="264"/>
    </location>
</feature>